<dbReference type="Gene3D" id="3.30.2310.20">
    <property type="entry name" value="RelE-like"/>
    <property type="match status" value="1"/>
</dbReference>
<dbReference type="Proteomes" id="UP001254848">
    <property type="component" value="Unassembled WGS sequence"/>
</dbReference>
<proteinExistence type="predicted"/>
<dbReference type="RefSeq" id="WP_413778947.1">
    <property type="nucleotide sequence ID" value="NZ_JAUOZS010000001.1"/>
</dbReference>
<evidence type="ECO:0000313" key="2">
    <source>
        <dbReference type="Proteomes" id="UP001254848"/>
    </source>
</evidence>
<comment type="caution">
    <text evidence="1">The sequence shown here is derived from an EMBL/GenBank/DDBJ whole genome shotgun (WGS) entry which is preliminary data.</text>
</comment>
<keyword evidence="2" id="KW-1185">Reference proteome</keyword>
<dbReference type="SUPFAM" id="SSF143011">
    <property type="entry name" value="RelE-like"/>
    <property type="match status" value="1"/>
</dbReference>
<name>A0ABU3NVE6_9FIRM</name>
<dbReference type="EMBL" id="JAUOZS010000001">
    <property type="protein sequence ID" value="MDT8900400.1"/>
    <property type="molecule type" value="Genomic_DNA"/>
</dbReference>
<organism evidence="1 2">
    <name type="scientific">Anaeroselena agilis</name>
    <dbReference type="NCBI Taxonomy" id="3063788"/>
    <lineage>
        <taxon>Bacteria</taxon>
        <taxon>Bacillati</taxon>
        <taxon>Bacillota</taxon>
        <taxon>Negativicutes</taxon>
        <taxon>Acetonemataceae</taxon>
        <taxon>Anaeroselena</taxon>
    </lineage>
</organism>
<evidence type="ECO:0000313" key="1">
    <source>
        <dbReference type="EMBL" id="MDT8900400.1"/>
    </source>
</evidence>
<accession>A0ABU3NVE6</accession>
<gene>
    <name evidence="1" type="ORF">Q4T40_03980</name>
</gene>
<sequence length="91" mass="10638">MPKISRSDRFIKELQKLVGKGVLTIEQVEKFLRLIEENPRHPSLRIKKIQGTADIFEASVNMSIRVSFQYIKPDTVYLRNIGEHDMTLKRP</sequence>
<reference evidence="1 2" key="1">
    <citation type="submission" date="2023-07" db="EMBL/GenBank/DDBJ databases">
        <title>The novel representative of Negativicutes class, Anaeroselena agilis gen. nov. sp. nov.</title>
        <authorList>
            <person name="Prokofeva M.I."/>
            <person name="Elcheninov A.G."/>
            <person name="Klyukina A."/>
            <person name="Kublanov I.V."/>
            <person name="Frolov E.N."/>
            <person name="Podosokorskaya O.A."/>
        </authorList>
    </citation>
    <scope>NUCLEOTIDE SEQUENCE [LARGE SCALE GENOMIC DNA]</scope>
    <source>
        <strain evidence="1 2">4137-cl</strain>
    </source>
</reference>
<protein>
    <submittedName>
        <fullName evidence="1">Cytotoxin</fullName>
    </submittedName>
</protein>
<dbReference type="InterPro" id="IPR035093">
    <property type="entry name" value="RelE/ParE_toxin_dom_sf"/>
</dbReference>